<protein>
    <submittedName>
        <fullName evidence="1">Uncharacterized protein</fullName>
    </submittedName>
</protein>
<dbReference type="GeneID" id="63027171"/>
<dbReference type="Proteomes" id="UP000594820">
    <property type="component" value="Segment"/>
</dbReference>
<evidence type="ECO:0000313" key="1">
    <source>
        <dbReference type="EMBL" id="QPO17137.1"/>
    </source>
</evidence>
<dbReference type="KEGG" id="vg:63027171"/>
<name>A0A7T1KSA7_9CAUD</name>
<gene>
    <name evidence="1" type="primary">59</name>
    <name evidence="1" type="ORF">SEA_LILBEANIE_59</name>
</gene>
<evidence type="ECO:0000313" key="2">
    <source>
        <dbReference type="Proteomes" id="UP000594820"/>
    </source>
</evidence>
<dbReference type="RefSeq" id="YP_010002620.1">
    <property type="nucleotide sequence ID" value="NC_053246.1"/>
</dbReference>
<organism evidence="1 2">
    <name type="scientific">Gordonia phage Lilbeanie</name>
    <dbReference type="NCBI Taxonomy" id="2794947"/>
    <lineage>
        <taxon>Viruses</taxon>
        <taxon>Duplodnaviria</taxon>
        <taxon>Heunggongvirae</taxon>
        <taxon>Uroviricota</taxon>
        <taxon>Caudoviricetes</taxon>
        <taxon>Stackebrandtviridae</taxon>
        <taxon>Lilbeanievirus</taxon>
        <taxon>Lilbeanievirus lilbeanie</taxon>
    </lineage>
</organism>
<dbReference type="EMBL" id="MW314850">
    <property type="protein sequence ID" value="QPO17137.1"/>
    <property type="molecule type" value="Genomic_DNA"/>
</dbReference>
<reference evidence="1 2" key="1">
    <citation type="submission" date="2020-12" db="EMBL/GenBank/DDBJ databases">
        <authorList>
            <person name="Mahalingham V.A."/>
            <person name="Abad L.A."/>
            <person name="Dennis E.A."/>
            <person name="Alston T.C."/>
            <person name="Buckley J.R."/>
            <person name="Cao N.T."/>
            <person name="Cole K.B."/>
            <person name="Davis H.C."/>
            <person name="Fisher D.E."/>
            <person name="Jennings A.R."/>
            <person name="Litwin A.R."/>
            <person name="McCartney J.B."/>
            <person name="Mitchell K.E."/>
            <person name="Nasser J.B."/>
            <person name="Paudel P."/>
            <person name="Richoux S.A."/>
            <person name="Sisung K.L."/>
            <person name="Smith M.L."/>
            <person name="Sonnier C.R."/>
            <person name="Underwood K.G."/>
            <person name="Hunter C.W."/>
            <person name="Gottschalck B.A."/>
            <person name="Wiggina Z.F."/>
            <person name="Spears T.J."/>
            <person name="Hancock A.M."/>
            <person name="Gissendanner C.R."/>
            <person name="Findley A.M."/>
            <person name="Garlena R.A."/>
            <person name="Russell D.A."/>
            <person name="Jacobs-Sera D."/>
            <person name="Hatfull G.F."/>
        </authorList>
    </citation>
    <scope>NUCLEOTIDE SEQUENCE [LARGE SCALE GENOMIC DNA]</scope>
</reference>
<keyword evidence="2" id="KW-1185">Reference proteome</keyword>
<proteinExistence type="predicted"/>
<sequence length="88" mass="9876">MRIPRLRPNLAAARDEIDELRDLAGRRNEQIRCRDYRTRAAMDLHVAVGIIRPDGSVKLTCGECADSPPWPCETVQVLSGKFDSEIPS</sequence>
<accession>A0A7T1KSA7</accession>